<accession>A0ABR7CXL7</accession>
<evidence type="ECO:0000259" key="26">
    <source>
        <dbReference type="PROSITE" id="PS51332"/>
    </source>
</evidence>
<dbReference type="PROSITE" id="PS51337">
    <property type="entry name" value="B12_BINDING_NTER"/>
    <property type="match status" value="1"/>
</dbReference>
<dbReference type="InterPro" id="IPR036724">
    <property type="entry name" value="Cobalamin-bd_sf"/>
</dbReference>
<evidence type="ECO:0000256" key="20">
    <source>
        <dbReference type="NCBIfam" id="TIGR02082"/>
    </source>
</evidence>
<dbReference type="InterPro" id="IPR006158">
    <property type="entry name" value="Cobalamin-bd"/>
</dbReference>
<evidence type="ECO:0000256" key="16">
    <source>
        <dbReference type="ARBA" id="ARBA00023167"/>
    </source>
</evidence>
<dbReference type="Pfam" id="PF02607">
    <property type="entry name" value="B12-binding_2"/>
    <property type="match status" value="1"/>
</dbReference>
<dbReference type="NCBIfam" id="NF007024">
    <property type="entry name" value="PRK09490.1"/>
    <property type="match status" value="1"/>
</dbReference>
<organism evidence="28 29">
    <name type="scientific">Butyricimonas hominis</name>
    <dbReference type="NCBI Taxonomy" id="2763032"/>
    <lineage>
        <taxon>Bacteria</taxon>
        <taxon>Pseudomonadati</taxon>
        <taxon>Bacteroidota</taxon>
        <taxon>Bacteroidia</taxon>
        <taxon>Bacteroidales</taxon>
        <taxon>Odoribacteraceae</taxon>
        <taxon>Butyricimonas</taxon>
    </lineage>
</organism>
<keyword evidence="13 21" id="KW-0479">Metal-binding</keyword>
<gene>
    <name evidence="28" type="primary">metH</name>
    <name evidence="28" type="ORF">H8S64_04845</name>
</gene>
<feature type="domain" description="B12-binding N-terminal" evidence="27">
    <location>
        <begin position="641"/>
        <end position="735"/>
    </location>
</feature>
<dbReference type="Pfam" id="PF02574">
    <property type="entry name" value="S-methyl_trans"/>
    <property type="match status" value="1"/>
</dbReference>
<dbReference type="Proteomes" id="UP000646484">
    <property type="component" value="Unassembled WGS sequence"/>
</dbReference>
<keyword evidence="11 21" id="KW-0808">Transferase</keyword>
<evidence type="ECO:0000256" key="1">
    <source>
        <dbReference type="ARBA" id="ARBA00001700"/>
    </source>
</evidence>
<evidence type="ECO:0000256" key="8">
    <source>
        <dbReference type="ARBA" id="ARBA00022603"/>
    </source>
</evidence>
<evidence type="ECO:0000256" key="18">
    <source>
        <dbReference type="ARBA" id="ARBA00025552"/>
    </source>
</evidence>
<proteinExistence type="inferred from homology"/>
<evidence type="ECO:0000256" key="5">
    <source>
        <dbReference type="ARBA" id="ARBA00010398"/>
    </source>
</evidence>
<keyword evidence="14" id="KW-0677">Repeat</keyword>
<evidence type="ECO:0000256" key="6">
    <source>
        <dbReference type="ARBA" id="ARBA00012032"/>
    </source>
</evidence>
<evidence type="ECO:0000313" key="29">
    <source>
        <dbReference type="Proteomes" id="UP000646484"/>
    </source>
</evidence>
<dbReference type="InterPro" id="IPR000489">
    <property type="entry name" value="Pterin-binding_dom"/>
</dbReference>
<evidence type="ECO:0000259" key="25">
    <source>
        <dbReference type="PROSITE" id="PS50974"/>
    </source>
</evidence>
<evidence type="ECO:0000256" key="4">
    <source>
        <dbReference type="ARBA" id="ARBA00005178"/>
    </source>
</evidence>
<dbReference type="Gene3D" id="1.10.288.10">
    <property type="entry name" value="Cobalamin-dependent Methionine Synthase, domain 2"/>
    <property type="match status" value="1"/>
</dbReference>
<keyword evidence="8 21" id="KW-0489">Methyltransferase</keyword>
<dbReference type="InterPro" id="IPR050554">
    <property type="entry name" value="Met_Synthase/Corrinoid"/>
</dbReference>
<dbReference type="SUPFAM" id="SSF52242">
    <property type="entry name" value="Cobalamin (vitamin B12)-binding domain"/>
    <property type="match status" value="1"/>
</dbReference>
<feature type="binding site" evidence="22">
    <location>
        <position position="301"/>
    </location>
    <ligand>
        <name>Zn(2+)</name>
        <dbReference type="ChEBI" id="CHEBI:29105"/>
    </ligand>
</feature>
<feature type="domain" description="Pterin-binding" evidence="24">
    <location>
        <begin position="348"/>
        <end position="609"/>
    </location>
</feature>
<feature type="binding site" evidence="22">
    <location>
        <position position="238"/>
    </location>
    <ligand>
        <name>Zn(2+)</name>
        <dbReference type="ChEBI" id="CHEBI:29105"/>
    </ligand>
</feature>
<feature type="binding site" evidence="22">
    <location>
        <position position="302"/>
    </location>
    <ligand>
        <name>Zn(2+)</name>
        <dbReference type="ChEBI" id="CHEBI:29105"/>
    </ligand>
</feature>
<evidence type="ECO:0000259" key="27">
    <source>
        <dbReference type="PROSITE" id="PS51337"/>
    </source>
</evidence>
<evidence type="ECO:0000256" key="11">
    <source>
        <dbReference type="ARBA" id="ARBA00022679"/>
    </source>
</evidence>
<keyword evidence="9 21" id="KW-0028">Amino-acid biosynthesis</keyword>
<dbReference type="PIRSF" id="PIRSF000381">
    <property type="entry name" value="MetH"/>
    <property type="match status" value="1"/>
</dbReference>
<dbReference type="PROSITE" id="PS50974">
    <property type="entry name" value="ADOMET_ACTIVATION"/>
    <property type="match status" value="1"/>
</dbReference>
<evidence type="ECO:0000313" key="28">
    <source>
        <dbReference type="EMBL" id="MBC5620418.1"/>
    </source>
</evidence>
<evidence type="ECO:0000259" key="24">
    <source>
        <dbReference type="PROSITE" id="PS50972"/>
    </source>
</evidence>
<comment type="cofactor">
    <cofactor evidence="3 21">
        <name>methylcob(III)alamin</name>
        <dbReference type="ChEBI" id="CHEBI:28115"/>
    </cofactor>
</comment>
<dbReference type="InterPro" id="IPR004223">
    <property type="entry name" value="VitB12-dep_Met_synth_activ_dom"/>
</dbReference>
<dbReference type="Gene3D" id="3.10.196.10">
    <property type="entry name" value="Vitamin B12-dependent methionine synthase, activation domain"/>
    <property type="match status" value="1"/>
</dbReference>
<dbReference type="PROSITE" id="PS50972">
    <property type="entry name" value="PTERIN_BINDING"/>
    <property type="match status" value="1"/>
</dbReference>
<dbReference type="CDD" id="cd00740">
    <property type="entry name" value="MeTr"/>
    <property type="match status" value="1"/>
</dbReference>
<dbReference type="EMBL" id="JACOOH010000002">
    <property type="protein sequence ID" value="MBC5620418.1"/>
    <property type="molecule type" value="Genomic_DNA"/>
</dbReference>
<dbReference type="SMART" id="SM01018">
    <property type="entry name" value="B12-binding_2"/>
    <property type="match status" value="1"/>
</dbReference>
<protein>
    <recommendedName>
        <fullName evidence="7 20">Methionine synthase</fullName>
        <ecNumber evidence="6 20">2.1.1.13</ecNumber>
    </recommendedName>
    <alternativeName>
        <fullName evidence="19 21">5-methyltetrahydrofolate--homocysteine methyltransferase</fullName>
    </alternativeName>
</protein>
<evidence type="ECO:0000256" key="14">
    <source>
        <dbReference type="ARBA" id="ARBA00022737"/>
    </source>
</evidence>
<keyword evidence="12 21" id="KW-0949">S-adenosyl-L-methionine</keyword>
<comment type="cofactor">
    <cofactor evidence="2 21 22">
        <name>Zn(2+)</name>
        <dbReference type="ChEBI" id="CHEBI:29105"/>
    </cofactor>
</comment>
<dbReference type="InterPro" id="IPR011005">
    <property type="entry name" value="Dihydropteroate_synth-like_sf"/>
</dbReference>
<comment type="pathway">
    <text evidence="4 21">Amino-acid biosynthesis; L-methionine biosynthesis via de novo pathway; L-methionine from L-homocysteine (MetH route): step 1/1.</text>
</comment>
<feature type="domain" description="B12-binding" evidence="26">
    <location>
        <begin position="740"/>
        <end position="875"/>
    </location>
</feature>
<dbReference type="PROSITE" id="PS51332">
    <property type="entry name" value="B12_BINDING"/>
    <property type="match status" value="1"/>
</dbReference>
<dbReference type="SUPFAM" id="SSF51717">
    <property type="entry name" value="Dihydropteroate synthetase-like"/>
    <property type="match status" value="1"/>
</dbReference>
<dbReference type="SUPFAM" id="SSF82282">
    <property type="entry name" value="Homocysteine S-methyltransferase"/>
    <property type="match status" value="1"/>
</dbReference>
<dbReference type="InterPro" id="IPR036594">
    <property type="entry name" value="Meth_synthase_dom"/>
</dbReference>
<dbReference type="PANTHER" id="PTHR45833:SF1">
    <property type="entry name" value="METHIONINE SYNTHASE"/>
    <property type="match status" value="1"/>
</dbReference>
<keyword evidence="10 21" id="KW-0846">Cobalamin</keyword>
<comment type="function">
    <text evidence="18 21">Catalyzes the transfer of a methyl group from methyl-cobalamin to homocysteine, yielding enzyme-bound cob(I)alamin and methionine. Subsequently, remethylates the cofactor using methyltetrahydrofolate.</text>
</comment>
<dbReference type="InterPro" id="IPR003759">
    <property type="entry name" value="Cbl-bd_cap"/>
</dbReference>
<dbReference type="SUPFAM" id="SSF56507">
    <property type="entry name" value="Methionine synthase activation domain-like"/>
    <property type="match status" value="1"/>
</dbReference>
<evidence type="ECO:0000256" key="9">
    <source>
        <dbReference type="ARBA" id="ARBA00022605"/>
    </source>
</evidence>
<dbReference type="NCBIfam" id="TIGR02082">
    <property type="entry name" value="metH"/>
    <property type="match status" value="1"/>
</dbReference>
<dbReference type="PROSITE" id="PS50970">
    <property type="entry name" value="HCY"/>
    <property type="match status" value="1"/>
</dbReference>
<reference evidence="28 29" key="1">
    <citation type="submission" date="2020-08" db="EMBL/GenBank/DDBJ databases">
        <title>Genome public.</title>
        <authorList>
            <person name="Liu C."/>
            <person name="Sun Q."/>
        </authorList>
    </citation>
    <scope>NUCLEOTIDE SEQUENCE [LARGE SCALE GENOMIC DNA]</scope>
    <source>
        <strain evidence="28 29">NSJ-56</strain>
    </source>
</reference>
<dbReference type="Pfam" id="PF02965">
    <property type="entry name" value="Met_synt_B12"/>
    <property type="match status" value="1"/>
</dbReference>
<keyword evidence="16 21" id="KW-0486">Methionine biosynthesis</keyword>
<evidence type="ECO:0000256" key="12">
    <source>
        <dbReference type="ARBA" id="ARBA00022691"/>
    </source>
</evidence>
<dbReference type="PANTHER" id="PTHR45833">
    <property type="entry name" value="METHIONINE SYNTHASE"/>
    <property type="match status" value="1"/>
</dbReference>
<feature type="domain" description="Hcy-binding" evidence="23">
    <location>
        <begin position="1"/>
        <end position="316"/>
    </location>
</feature>
<dbReference type="Gene3D" id="1.10.1240.10">
    <property type="entry name" value="Methionine synthase domain"/>
    <property type="match status" value="1"/>
</dbReference>
<evidence type="ECO:0000256" key="7">
    <source>
        <dbReference type="ARBA" id="ARBA00013998"/>
    </source>
</evidence>
<evidence type="ECO:0000256" key="3">
    <source>
        <dbReference type="ARBA" id="ARBA00001956"/>
    </source>
</evidence>
<evidence type="ECO:0000256" key="22">
    <source>
        <dbReference type="PROSITE-ProRule" id="PRU00333"/>
    </source>
</evidence>
<dbReference type="GO" id="GO:0032259">
    <property type="term" value="P:methylation"/>
    <property type="evidence" value="ECO:0007669"/>
    <property type="project" value="UniProtKB-KW"/>
</dbReference>
<comment type="domain">
    <text evidence="21">Modular enzyme with four functionally distinct domains. The isolated Hcy-binding domain catalyzes methyl transfer from free methylcobalamin to homocysteine. The Hcy-binding domain in association with the pterin-binding domain catalyzes the methylation of cob(I)alamin by methyltetrahydrofolate and the methylation of homocysteine. The B12-binding domain binds the cofactor. The AdoMet activation domain binds S-adenosyl-L-methionine. Under aerobic conditions cob(I)alamin can be converted to inactive cob(II)alamin. Reductive methylation by S-adenosyl-L-methionine and flavodoxin regenerates methylcobalamin.</text>
</comment>
<feature type="domain" description="AdoMet activation" evidence="25">
    <location>
        <begin position="887"/>
        <end position="1144"/>
    </location>
</feature>
<dbReference type="Pfam" id="PF00809">
    <property type="entry name" value="Pterin_bind"/>
    <property type="match status" value="1"/>
</dbReference>
<name>A0ABR7CXL7_9BACT</name>
<evidence type="ECO:0000259" key="23">
    <source>
        <dbReference type="PROSITE" id="PS50970"/>
    </source>
</evidence>
<comment type="caution">
    <text evidence="28">The sequence shown here is derived from an EMBL/GenBank/DDBJ whole genome shotgun (WGS) entry which is preliminary data.</text>
</comment>
<sequence>MQLAAGDNKRILILDGATGTALQKFGLTEADFRGEEFAGHPIPLKGNNDVLNITRPDVIRRVHQSYIEAGADIIETNTFNANAVSQAEYGCTEWITRINREGARIAKEAATACREREILVAGSIGPTDKSLTLAPDPEQPAYRIVDFDTLVAAYTTQVTALIEGGVDLLLVETIYDGLNAKAALYAIAKVQEERGTQLPVMLSATINDKSGRTLTGQSLDALFTSLSHYPIVSFGLNCSFGAKELHQFIRELAPHIPCAISIYPNAGLPNEMGEYDESPEFTAQCLQNMAKEGLINIAGGCCGTTPEHIRAIAEVLKNIPPREIPVSEHRLKVSGLETVIVDKEQSNFINIGERTNVAGSAKFARLIREKNYTEAAIIARKQIEAGASIIDINMDDAMLDGTAEMERFIRIISNEPDIAKAPLMIDSSKWETILAGLKNSQGKCIVNSISLKEGEEEFLHKAKEIQRLGAAVVVMAFDEEGQATTFQRKIDICQRAYRLLTTRAGFTPENIVFDVNILAIGTGIDEHNNYAVDFIEAVRWIKQNLKGCRTSGGVSNLSFSFRGNNTVREAMHSVFLYHAIRAGLDMAIVNPAMLQVYDEINPELLKAVEDVVLNRTPEATETLIALAEKYKEVKGENKNVQNEEWRTHPLEERLGHALVKGITDYLPADIEEALARYSNPVEIIEGPLMKGMDRVGEFFGDGKMFLPQVVKSAKVMKEAVNILQPEIERHNTAAQNMKRLPRVILATVKGDVHDIGKNIVNIVLTCNNLEVIDLGVMVDNQRIIEAIKEHEADIVGVSGLITPSLGEMENLCELLQKEQLQVPLIVGGATTSSVHTAVKLAPKYDHCVVPGGDASRTVGIIKRLLNDRENYTRELKREQEEIRTHYYHRQQKHISLEEARRRAPRFNWDNVQPTTFGEHNLLVKHLNIEDLVERIDWTPFFHFWGFKGKYPEIVYTNDEADRTYQAALDMLGKVIAGNEFDASIIVRFFDACSENDEIVLDGKFRFPMPRQQADLQECISLADFVIPKEKGTGSVGLFCLKVSDKHKCNDCRDFEHLLRESLCARLTEACAEWMQEQINEGTRVIRPAFGYPSCPDHALKKIAFEALDAPAQIGVQLTEGYSIYPSTSLCGMLISHPEAKYFSV</sequence>
<dbReference type="EC" id="2.1.1.13" evidence="6 20"/>
<dbReference type="Pfam" id="PF02310">
    <property type="entry name" value="B12-binding"/>
    <property type="match status" value="1"/>
</dbReference>
<evidence type="ECO:0000256" key="17">
    <source>
        <dbReference type="ARBA" id="ARBA00023285"/>
    </source>
</evidence>
<dbReference type="GO" id="GO:0008705">
    <property type="term" value="F:methionine synthase activity"/>
    <property type="evidence" value="ECO:0007669"/>
    <property type="project" value="UniProtKB-EC"/>
</dbReference>
<keyword evidence="17 21" id="KW-0170">Cobalt</keyword>
<dbReference type="InterPro" id="IPR036589">
    <property type="entry name" value="HCY_dom_sf"/>
</dbReference>
<evidence type="ECO:0000256" key="19">
    <source>
        <dbReference type="ARBA" id="ARBA00031040"/>
    </source>
</evidence>
<keyword evidence="29" id="KW-1185">Reference proteome</keyword>
<dbReference type="Gene3D" id="3.20.20.330">
    <property type="entry name" value="Homocysteine-binding-like domain"/>
    <property type="match status" value="1"/>
</dbReference>
<dbReference type="Gene3D" id="3.20.20.20">
    <property type="entry name" value="Dihydropteroate synthase-like"/>
    <property type="match status" value="1"/>
</dbReference>
<dbReference type="SUPFAM" id="SSF47644">
    <property type="entry name" value="Methionine synthase domain"/>
    <property type="match status" value="1"/>
</dbReference>
<evidence type="ECO:0000256" key="15">
    <source>
        <dbReference type="ARBA" id="ARBA00022833"/>
    </source>
</evidence>
<dbReference type="InterPro" id="IPR003726">
    <property type="entry name" value="HCY_dom"/>
</dbReference>
<comment type="catalytic activity">
    <reaction evidence="1 21">
        <text>(6S)-5-methyl-5,6,7,8-tetrahydrofolate + L-homocysteine = (6S)-5,6,7,8-tetrahydrofolate + L-methionine</text>
        <dbReference type="Rhea" id="RHEA:11172"/>
        <dbReference type="ChEBI" id="CHEBI:18608"/>
        <dbReference type="ChEBI" id="CHEBI:57453"/>
        <dbReference type="ChEBI" id="CHEBI:57844"/>
        <dbReference type="ChEBI" id="CHEBI:58199"/>
        <dbReference type="EC" id="2.1.1.13"/>
    </reaction>
</comment>
<dbReference type="InterPro" id="IPR037010">
    <property type="entry name" value="VitB12-dep_Met_synth_activ_sf"/>
</dbReference>
<evidence type="ECO:0000256" key="2">
    <source>
        <dbReference type="ARBA" id="ARBA00001947"/>
    </source>
</evidence>
<comment type="similarity">
    <text evidence="5">Belongs to the vitamin-B12 dependent methionine synthase family.</text>
</comment>
<keyword evidence="15 21" id="KW-0862">Zinc</keyword>
<evidence type="ECO:0000256" key="10">
    <source>
        <dbReference type="ARBA" id="ARBA00022628"/>
    </source>
</evidence>
<dbReference type="Gene3D" id="3.40.50.280">
    <property type="entry name" value="Cobalamin-binding domain"/>
    <property type="match status" value="1"/>
</dbReference>
<dbReference type="InterPro" id="IPR011822">
    <property type="entry name" value="MetH"/>
</dbReference>
<evidence type="ECO:0000256" key="13">
    <source>
        <dbReference type="ARBA" id="ARBA00022723"/>
    </source>
</evidence>
<evidence type="ECO:0000256" key="21">
    <source>
        <dbReference type="PIRNR" id="PIRNR000381"/>
    </source>
</evidence>